<dbReference type="Pfam" id="PF05669">
    <property type="entry name" value="Med31"/>
    <property type="match status" value="2"/>
</dbReference>
<reference evidence="9" key="1">
    <citation type="submission" date="2018-11" db="EMBL/GenBank/DDBJ databases">
        <authorList>
            <consortium name="Pathogen Informatics"/>
        </authorList>
    </citation>
    <scope>NUCLEOTIDE SEQUENCE</scope>
</reference>
<keyword evidence="3 7" id="KW-0805">Transcription regulation</keyword>
<evidence type="ECO:0000256" key="5">
    <source>
        <dbReference type="ARBA" id="ARBA00023163"/>
    </source>
</evidence>
<dbReference type="GO" id="GO:0003712">
    <property type="term" value="F:transcription coregulator activity"/>
    <property type="evidence" value="ECO:0007669"/>
    <property type="project" value="InterPro"/>
</dbReference>
<evidence type="ECO:0000313" key="9">
    <source>
        <dbReference type="EMBL" id="VEL12400.1"/>
    </source>
</evidence>
<proteinExistence type="inferred from homology"/>
<dbReference type="InterPro" id="IPR008831">
    <property type="entry name" value="Mediator_Med31"/>
</dbReference>
<evidence type="ECO:0000256" key="2">
    <source>
        <dbReference type="ARBA" id="ARBA00006378"/>
    </source>
</evidence>
<dbReference type="EMBL" id="CAAALY010014668">
    <property type="protein sequence ID" value="VEL12400.1"/>
    <property type="molecule type" value="Genomic_DNA"/>
</dbReference>
<dbReference type="GO" id="GO:0016592">
    <property type="term" value="C:mediator complex"/>
    <property type="evidence" value="ECO:0007669"/>
    <property type="project" value="InterPro"/>
</dbReference>
<comment type="function">
    <text evidence="7">Component of the Mediator complex, a coactivator involved in the regulated transcription of nearly all RNA polymerase II-dependent genes. Mediator functions as a bridge to convey information from gene-specific regulatory proteins to the basal RNA polymerase II transcription machinery. Mediator is recruited to promoters by direct interactions with regulatory proteins and serves as a scaffold for the assembly of a functional preinitiation complex with RNA polymerase II and the general transcription factors.</text>
</comment>
<evidence type="ECO:0000256" key="1">
    <source>
        <dbReference type="ARBA" id="ARBA00004123"/>
    </source>
</evidence>
<dbReference type="InterPro" id="IPR038089">
    <property type="entry name" value="Med31_sf"/>
</dbReference>
<feature type="region of interest" description="Disordered" evidence="8">
    <location>
        <begin position="114"/>
        <end position="151"/>
    </location>
</feature>
<evidence type="ECO:0000256" key="8">
    <source>
        <dbReference type="SAM" id="MobiDB-lite"/>
    </source>
</evidence>
<accession>A0A448WIB2</accession>
<dbReference type="OrthoDB" id="10257739at2759"/>
<dbReference type="PANTHER" id="PTHR13186">
    <property type="entry name" value="MEDIATOR OF RNA POLYMERASE II TRANSCRIPTION SUBUNIT 31"/>
    <property type="match status" value="1"/>
</dbReference>
<dbReference type="AlphaFoldDB" id="A0A448WIB2"/>
<organism evidence="9 10">
    <name type="scientific">Protopolystoma xenopodis</name>
    <dbReference type="NCBI Taxonomy" id="117903"/>
    <lineage>
        <taxon>Eukaryota</taxon>
        <taxon>Metazoa</taxon>
        <taxon>Spiralia</taxon>
        <taxon>Lophotrochozoa</taxon>
        <taxon>Platyhelminthes</taxon>
        <taxon>Monogenea</taxon>
        <taxon>Polyopisthocotylea</taxon>
        <taxon>Polystomatidea</taxon>
        <taxon>Polystomatidae</taxon>
        <taxon>Protopolystoma</taxon>
    </lineage>
</organism>
<evidence type="ECO:0000256" key="7">
    <source>
        <dbReference type="RuleBase" id="RU364129"/>
    </source>
</evidence>
<keyword evidence="5 7" id="KW-0804">Transcription</keyword>
<dbReference type="Proteomes" id="UP000784294">
    <property type="component" value="Unassembled WGS sequence"/>
</dbReference>
<protein>
    <recommendedName>
        <fullName evidence="7">Mediator of RNA polymerase II transcription subunit 31</fullName>
    </recommendedName>
</protein>
<comment type="similarity">
    <text evidence="2 7">Belongs to the Mediator complex subunit 31 family.</text>
</comment>
<sequence>MHPKNRPTGTTLEDSKVRFQIELEFVQCLANPHYLTCRPLLRFLITLSFLLTLQISYPYCLHLLDLLQSAEFRREIARAPVARFIDDQMLLHWQHYLRKRTLLIARHAQELEASSQTKPASAETVSASRTDLPLGPGTTQDNPSAITGLSR</sequence>
<keyword evidence="10" id="KW-1185">Reference proteome</keyword>
<evidence type="ECO:0000256" key="3">
    <source>
        <dbReference type="ARBA" id="ARBA00023015"/>
    </source>
</evidence>
<keyword evidence="6 7" id="KW-0539">Nucleus</keyword>
<feature type="compositionally biased region" description="Polar residues" evidence="8">
    <location>
        <begin position="114"/>
        <end position="129"/>
    </location>
</feature>
<dbReference type="GO" id="GO:0006355">
    <property type="term" value="P:regulation of DNA-templated transcription"/>
    <property type="evidence" value="ECO:0007669"/>
    <property type="project" value="InterPro"/>
</dbReference>
<comment type="subunit">
    <text evidence="7">Component of the Mediator complex.</text>
</comment>
<evidence type="ECO:0000256" key="6">
    <source>
        <dbReference type="ARBA" id="ARBA00023242"/>
    </source>
</evidence>
<name>A0A448WIB2_9PLAT</name>
<comment type="caution">
    <text evidence="9">The sequence shown here is derived from an EMBL/GenBank/DDBJ whole genome shotgun (WGS) entry which is preliminary data.</text>
</comment>
<feature type="compositionally biased region" description="Polar residues" evidence="8">
    <location>
        <begin position="137"/>
        <end position="151"/>
    </location>
</feature>
<evidence type="ECO:0000313" key="10">
    <source>
        <dbReference type="Proteomes" id="UP000784294"/>
    </source>
</evidence>
<keyword evidence="4 7" id="KW-0010">Activator</keyword>
<gene>
    <name evidence="9" type="ORF">PXEA_LOCUS5840</name>
</gene>
<dbReference type="Gene3D" id="1.10.10.1340">
    <property type="entry name" value="Mediator of RNA polymerase II, submodule Med31 (Soh1)"/>
    <property type="match status" value="1"/>
</dbReference>
<comment type="subcellular location">
    <subcellularLocation>
        <location evidence="1 7">Nucleus</location>
    </subcellularLocation>
</comment>
<evidence type="ECO:0000256" key="4">
    <source>
        <dbReference type="ARBA" id="ARBA00023159"/>
    </source>
</evidence>